<dbReference type="Gene3D" id="3.30.230.10">
    <property type="match status" value="1"/>
</dbReference>
<dbReference type="Proteomes" id="UP000649617">
    <property type="component" value="Unassembled WGS sequence"/>
</dbReference>
<evidence type="ECO:0000256" key="16">
    <source>
        <dbReference type="RuleBase" id="RU003869"/>
    </source>
</evidence>
<dbReference type="EMBL" id="CAJNIZ010000001">
    <property type="protein sequence ID" value="CAE7149733.1"/>
    <property type="molecule type" value="Genomic_DNA"/>
</dbReference>
<dbReference type="GO" id="GO:0019843">
    <property type="term" value="F:rRNA binding"/>
    <property type="evidence" value="ECO:0007669"/>
    <property type="project" value="UniProtKB-KW"/>
</dbReference>
<dbReference type="NCBIfam" id="TIGR03654">
    <property type="entry name" value="L6_bact"/>
    <property type="match status" value="1"/>
</dbReference>
<dbReference type="InterPro" id="IPR000630">
    <property type="entry name" value="Ribosomal_uS8"/>
</dbReference>
<evidence type="ECO:0000256" key="1">
    <source>
        <dbReference type="ARBA" id="ARBA00002569"/>
    </source>
</evidence>
<dbReference type="InterPro" id="IPR047863">
    <property type="entry name" value="Ribosomal_uS8_CS"/>
</dbReference>
<dbReference type="InterPro" id="IPR019906">
    <property type="entry name" value="Ribosomal_uL6_bac-type"/>
</dbReference>
<keyword evidence="9 13" id="KW-0689">Ribosomal protein</keyword>
<dbReference type="InterPro" id="IPR013810">
    <property type="entry name" value="Ribosomal_uS5_N"/>
</dbReference>
<evidence type="ECO:0000256" key="7">
    <source>
        <dbReference type="ARBA" id="ARBA00022730"/>
    </source>
</evidence>
<dbReference type="Pfam" id="PF03719">
    <property type="entry name" value="Ribosomal_S5_C"/>
    <property type="match status" value="1"/>
</dbReference>
<evidence type="ECO:0000256" key="10">
    <source>
        <dbReference type="ARBA" id="ARBA00023274"/>
    </source>
</evidence>
<comment type="subunit">
    <text evidence="6">Part of the 30S ribosomal subunit.</text>
</comment>
<comment type="function">
    <text evidence="1">One of the primary rRNA binding proteins, it binds directly to 16S rRNA central domain where it helps coordinate assembly of the platform of the 30S subunit.</text>
</comment>
<evidence type="ECO:0000256" key="12">
    <source>
        <dbReference type="ARBA" id="ARBA00035347"/>
    </source>
</evidence>
<dbReference type="InterPro" id="IPR005712">
    <property type="entry name" value="Ribosomal_uS5_bac-type"/>
</dbReference>
<dbReference type="PROSITE" id="PS00053">
    <property type="entry name" value="RIBOSOMAL_S8"/>
    <property type="match status" value="1"/>
</dbReference>
<dbReference type="SUPFAM" id="SSF56053">
    <property type="entry name" value="Ribosomal protein L6"/>
    <property type="match status" value="2"/>
</dbReference>
<evidence type="ECO:0000256" key="6">
    <source>
        <dbReference type="ARBA" id="ARBA00011458"/>
    </source>
</evidence>
<dbReference type="FunFam" id="3.90.930.12:FF:000001">
    <property type="entry name" value="50S ribosomal protein L6"/>
    <property type="match status" value="1"/>
</dbReference>
<dbReference type="SUPFAM" id="SSF54211">
    <property type="entry name" value="Ribosomal protein S5 domain 2-like"/>
    <property type="match status" value="1"/>
</dbReference>
<dbReference type="NCBIfam" id="NF001109">
    <property type="entry name" value="PRK00136.1"/>
    <property type="match status" value="1"/>
</dbReference>
<dbReference type="Gene3D" id="3.30.420.100">
    <property type="match status" value="1"/>
</dbReference>
<dbReference type="InterPro" id="IPR036789">
    <property type="entry name" value="Ribosomal_uL6-like_a/b-dom_sf"/>
</dbReference>
<dbReference type="InterPro" id="IPR057268">
    <property type="entry name" value="Ribosomal_L18"/>
</dbReference>
<evidence type="ECO:0000256" key="14">
    <source>
        <dbReference type="RuleBase" id="RU003660"/>
    </source>
</evidence>
<dbReference type="PRINTS" id="PR00059">
    <property type="entry name" value="RIBOSOMALL6"/>
</dbReference>
<dbReference type="PROSITE" id="PS00525">
    <property type="entry name" value="RIBOSOMAL_L6_1"/>
    <property type="match status" value="1"/>
</dbReference>
<evidence type="ECO:0000259" key="17">
    <source>
        <dbReference type="PROSITE" id="PS50881"/>
    </source>
</evidence>
<dbReference type="PROSITE" id="PS00585">
    <property type="entry name" value="RIBOSOMAL_S5"/>
    <property type="match status" value="1"/>
</dbReference>
<dbReference type="HAMAP" id="MF_01307_B">
    <property type="entry name" value="Ribosomal_uS5_B"/>
    <property type="match status" value="1"/>
</dbReference>
<dbReference type="GO" id="GO:0003735">
    <property type="term" value="F:structural constituent of ribosome"/>
    <property type="evidence" value="ECO:0007669"/>
    <property type="project" value="UniProtKB-UniRule"/>
</dbReference>
<dbReference type="FunFam" id="3.30.1490.10:FF:000001">
    <property type="entry name" value="30S ribosomal protein S8"/>
    <property type="match status" value="1"/>
</dbReference>
<evidence type="ECO:0000313" key="19">
    <source>
        <dbReference type="Proteomes" id="UP000649617"/>
    </source>
</evidence>
<evidence type="ECO:0000256" key="4">
    <source>
        <dbReference type="ARBA" id="ARBA00008945"/>
    </source>
</evidence>
<sequence length="510" mass="54405">MTMQDPISDLLTRIRNAQMAGHKNVEMPNSKIKRSILKVLLDEGFIDGFTADEEVKSALNVDLRYHNGSPVIEEIKRVSRPGLRIYKESSEIPSVRGGLGVAIVSTNKGVMTDKRARAAGVGGEVLCTALSVKGSKGEMNFGVHNAVIINQGDGELTFAARNGDTGSRAMAGTMRAVVQNMVTGVSTGFERRLELQGVGYRAQAQGNTLTLQLGFSHPVVYELPKGIEAQTPSQTEIVISGIDKQQVGQVCAEIRSFRPPEPYKGKGVRYQGEYVRRKVLSADGGTVIAQASTLEKTLRDGATGNTDAAAKVGALVADRAKQAGVTAVAFDRSGYKYHGRIKALADAAREAEEGLVEKLVQVNRVAKVVKGGRIFGFTALTVVGDGNGRVGFGRGKAREVPLAIQKAMESARRNMIDIDLNGTTLWYPLVGRHGASKVYMQPASEGTGVIAGGTMRALLEAVGIQNVLAKCYGSTNPVNVINATFKALQNMRSPQDIAAKRGKPVEDVVA</sequence>
<dbReference type="InterPro" id="IPR018192">
    <property type="entry name" value="Ribosomal_uS5_N_CS"/>
</dbReference>
<evidence type="ECO:0000256" key="9">
    <source>
        <dbReference type="ARBA" id="ARBA00022980"/>
    </source>
</evidence>
<dbReference type="InterPro" id="IPR005484">
    <property type="entry name" value="Ribosomal_uL18_bac/plant/anim"/>
</dbReference>
<evidence type="ECO:0000256" key="11">
    <source>
        <dbReference type="ARBA" id="ARBA00035156"/>
    </source>
</evidence>
<evidence type="ECO:0000256" key="5">
    <source>
        <dbReference type="ARBA" id="ARBA00009356"/>
    </source>
</evidence>
<dbReference type="GO" id="GO:0015935">
    <property type="term" value="C:small ribosomal subunit"/>
    <property type="evidence" value="ECO:0007669"/>
    <property type="project" value="InterPro"/>
</dbReference>
<evidence type="ECO:0000256" key="8">
    <source>
        <dbReference type="ARBA" id="ARBA00022884"/>
    </source>
</evidence>
<dbReference type="SUPFAM" id="SSF54768">
    <property type="entry name" value="dsRNA-binding domain-like"/>
    <property type="match status" value="1"/>
</dbReference>
<dbReference type="CDD" id="cd00432">
    <property type="entry name" value="Ribosomal_L18_L5e"/>
    <property type="match status" value="1"/>
</dbReference>
<dbReference type="FunFam" id="3.30.1370.30:FF:000002">
    <property type="entry name" value="30S ribosomal protein S8"/>
    <property type="match status" value="1"/>
</dbReference>
<dbReference type="GO" id="GO:0022625">
    <property type="term" value="C:cytosolic large ribosomal subunit"/>
    <property type="evidence" value="ECO:0007669"/>
    <property type="project" value="TreeGrafter"/>
</dbReference>
<dbReference type="FunFam" id="3.30.230.10:FF:000002">
    <property type="entry name" value="30S ribosomal protein S5"/>
    <property type="match status" value="1"/>
</dbReference>
<comment type="similarity">
    <text evidence="5 16">Belongs to the universal ribosomal protein uL6 family.</text>
</comment>
<evidence type="ECO:0000256" key="13">
    <source>
        <dbReference type="PROSITE-ProRule" id="PRU00268"/>
    </source>
</evidence>
<comment type="similarity">
    <text evidence="3">Belongs to the universal ribosomal protein uL18 family.</text>
</comment>
<keyword evidence="7" id="KW-0699">rRNA-binding</keyword>
<feature type="domain" description="S5 DRBM" evidence="17">
    <location>
        <begin position="355"/>
        <end position="418"/>
    </location>
</feature>
<dbReference type="Gene3D" id="3.30.160.20">
    <property type="match status" value="1"/>
</dbReference>
<comment type="caution">
    <text evidence="18">The sequence shown here is derived from an EMBL/GenBank/DDBJ whole genome shotgun (WGS) entry which is preliminary data.</text>
</comment>
<keyword evidence="19" id="KW-1185">Reference proteome</keyword>
<dbReference type="NCBIfam" id="TIGR01021">
    <property type="entry name" value="rpsE_bact"/>
    <property type="match status" value="1"/>
</dbReference>
<name>A0A812IPA6_SYMPI</name>
<evidence type="ECO:0000256" key="15">
    <source>
        <dbReference type="RuleBase" id="RU003823"/>
    </source>
</evidence>
<dbReference type="Gene3D" id="3.30.1490.10">
    <property type="match status" value="1"/>
</dbReference>
<dbReference type="SUPFAM" id="SSF56047">
    <property type="entry name" value="Ribosomal protein S8"/>
    <property type="match status" value="1"/>
</dbReference>
<keyword evidence="10 13" id="KW-0687">Ribonucleoprotein</keyword>
<dbReference type="InterPro" id="IPR020040">
    <property type="entry name" value="Ribosomal_uL6_a/b-dom"/>
</dbReference>
<dbReference type="InterPro" id="IPR005324">
    <property type="entry name" value="Ribosomal_uS5_C"/>
</dbReference>
<dbReference type="Pfam" id="PF00861">
    <property type="entry name" value="Ribosomal_L18p"/>
    <property type="match status" value="1"/>
</dbReference>
<evidence type="ECO:0000256" key="2">
    <source>
        <dbReference type="ARBA" id="ARBA00006471"/>
    </source>
</evidence>
<dbReference type="PANTHER" id="PTHR11655">
    <property type="entry name" value="60S/50S RIBOSOMAL PROTEIN L6/L9"/>
    <property type="match status" value="1"/>
</dbReference>
<dbReference type="SUPFAM" id="SSF53137">
    <property type="entry name" value="Translational machinery components"/>
    <property type="match status" value="1"/>
</dbReference>
<dbReference type="HAMAP" id="MF_01302_B">
    <property type="entry name" value="Ribosomal_uS8_B"/>
    <property type="match status" value="1"/>
</dbReference>
<dbReference type="InterPro" id="IPR035987">
    <property type="entry name" value="Ribosomal_uS8_sf"/>
</dbReference>
<dbReference type="OrthoDB" id="309483at2759"/>
<dbReference type="InterPro" id="IPR014721">
    <property type="entry name" value="Ribsml_uS5_D2-typ_fold_subgr"/>
</dbReference>
<dbReference type="InterPro" id="IPR002358">
    <property type="entry name" value="Ribosomal_uL6_CS"/>
</dbReference>
<dbReference type="PANTHER" id="PTHR11655:SF14">
    <property type="entry name" value="LARGE RIBOSOMAL SUBUNIT PROTEIN UL6M"/>
    <property type="match status" value="1"/>
</dbReference>
<dbReference type="Pfam" id="PF00333">
    <property type="entry name" value="Ribosomal_S5"/>
    <property type="match status" value="1"/>
</dbReference>
<evidence type="ECO:0000313" key="18">
    <source>
        <dbReference type="EMBL" id="CAE7149733.1"/>
    </source>
</evidence>
<dbReference type="Pfam" id="PF00347">
    <property type="entry name" value="Ribosomal_L6"/>
    <property type="match status" value="2"/>
</dbReference>
<organism evidence="18 19">
    <name type="scientific">Symbiodinium pilosum</name>
    <name type="common">Dinoflagellate</name>
    <dbReference type="NCBI Taxonomy" id="2952"/>
    <lineage>
        <taxon>Eukaryota</taxon>
        <taxon>Sar</taxon>
        <taxon>Alveolata</taxon>
        <taxon>Dinophyceae</taxon>
        <taxon>Suessiales</taxon>
        <taxon>Symbiodiniaceae</taxon>
        <taxon>Symbiodinium</taxon>
    </lineage>
</organism>
<keyword evidence="8" id="KW-0694">RNA-binding</keyword>
<dbReference type="Pfam" id="PF00410">
    <property type="entry name" value="Ribosomal_S8"/>
    <property type="match status" value="1"/>
</dbReference>
<gene>
    <name evidence="18" type="primary">rpsE</name>
    <name evidence="18" type="ORF">SPIL2461_LOCUS169</name>
</gene>
<protein>
    <recommendedName>
        <fullName evidence="11">Small ribosomal subunit protein uS5c</fullName>
    </recommendedName>
    <alternativeName>
        <fullName evidence="12">30S ribosomal protein S5, chloroplastic</fullName>
    </alternativeName>
</protein>
<reference evidence="18" key="1">
    <citation type="submission" date="2021-02" db="EMBL/GenBank/DDBJ databases">
        <authorList>
            <person name="Dougan E. K."/>
            <person name="Rhodes N."/>
            <person name="Thang M."/>
            <person name="Chan C."/>
        </authorList>
    </citation>
    <scope>NUCLEOTIDE SEQUENCE</scope>
</reference>
<dbReference type="InterPro" id="IPR020568">
    <property type="entry name" value="Ribosomal_Su5_D2-typ_SF"/>
</dbReference>
<dbReference type="HAMAP" id="MF_01365_B">
    <property type="entry name" value="Ribosomal_uL6_B"/>
    <property type="match status" value="1"/>
</dbReference>
<dbReference type="GO" id="GO:0042254">
    <property type="term" value="P:ribosome biogenesis"/>
    <property type="evidence" value="ECO:0007669"/>
    <property type="project" value="UniProtKB-ARBA"/>
</dbReference>
<dbReference type="Gene3D" id="3.90.930.12">
    <property type="entry name" value="Ribosomal protein L6, alpha-beta domain"/>
    <property type="match status" value="2"/>
</dbReference>
<comment type="similarity">
    <text evidence="4 15">Belongs to the universal ribosomal protein uS5 family.</text>
</comment>
<comment type="similarity">
    <text evidence="2 14">Belongs to the universal ribosomal protein uS8 family.</text>
</comment>
<evidence type="ECO:0000256" key="3">
    <source>
        <dbReference type="ARBA" id="ARBA00007116"/>
    </source>
</evidence>
<dbReference type="Gene3D" id="3.30.1370.30">
    <property type="match status" value="1"/>
</dbReference>
<proteinExistence type="inferred from homology"/>
<dbReference type="FunFam" id="3.30.160.20:FF:000001">
    <property type="entry name" value="30S ribosomal protein S5"/>
    <property type="match status" value="1"/>
</dbReference>
<accession>A0A812IPA6</accession>
<dbReference type="GO" id="GO:0002181">
    <property type="term" value="P:cytoplasmic translation"/>
    <property type="evidence" value="ECO:0007669"/>
    <property type="project" value="TreeGrafter"/>
</dbReference>
<dbReference type="InterPro" id="IPR000702">
    <property type="entry name" value="Ribosomal_uL6-like"/>
</dbReference>
<dbReference type="PROSITE" id="PS50881">
    <property type="entry name" value="S5_DSRBD"/>
    <property type="match status" value="1"/>
</dbReference>
<dbReference type="AlphaFoldDB" id="A0A812IPA6"/>